<dbReference type="GO" id="GO:0016874">
    <property type="term" value="F:ligase activity"/>
    <property type="evidence" value="ECO:0007669"/>
    <property type="project" value="UniProtKB-KW"/>
</dbReference>
<evidence type="ECO:0000256" key="2">
    <source>
        <dbReference type="ARBA" id="ARBA00022692"/>
    </source>
</evidence>
<feature type="transmembrane region" description="Helical" evidence="5">
    <location>
        <begin position="230"/>
        <end position="252"/>
    </location>
</feature>
<evidence type="ECO:0000256" key="1">
    <source>
        <dbReference type="ARBA" id="ARBA00004141"/>
    </source>
</evidence>
<organism evidence="7 8">
    <name type="scientific">Chelativorans salis</name>
    <dbReference type="NCBI Taxonomy" id="2978478"/>
    <lineage>
        <taxon>Bacteria</taxon>
        <taxon>Pseudomonadati</taxon>
        <taxon>Pseudomonadota</taxon>
        <taxon>Alphaproteobacteria</taxon>
        <taxon>Hyphomicrobiales</taxon>
        <taxon>Phyllobacteriaceae</taxon>
        <taxon>Chelativorans</taxon>
    </lineage>
</organism>
<keyword evidence="2 5" id="KW-0812">Transmembrane</keyword>
<feature type="transmembrane region" description="Helical" evidence="5">
    <location>
        <begin position="113"/>
        <end position="135"/>
    </location>
</feature>
<dbReference type="Pfam" id="PF04932">
    <property type="entry name" value="Wzy_C"/>
    <property type="match status" value="1"/>
</dbReference>
<reference evidence="7 8" key="1">
    <citation type="submission" date="2022-09" db="EMBL/GenBank/DDBJ databases">
        <title>Chelativorans salina sp. nov., a novel slightly halophilic bacterium isolated from a saline lake sediment enrichment.</title>
        <authorList>
            <person name="Gao L."/>
            <person name="Fang B.-Z."/>
            <person name="Li W.-J."/>
        </authorList>
    </citation>
    <scope>NUCLEOTIDE SEQUENCE [LARGE SCALE GENOMIC DNA]</scope>
    <source>
        <strain evidence="7 8">EGI FJ00035</strain>
    </source>
</reference>
<feature type="domain" description="O-antigen ligase-related" evidence="6">
    <location>
        <begin position="188"/>
        <end position="337"/>
    </location>
</feature>
<keyword evidence="3 5" id="KW-1133">Transmembrane helix</keyword>
<evidence type="ECO:0000313" key="7">
    <source>
        <dbReference type="EMBL" id="MCT7377845.1"/>
    </source>
</evidence>
<dbReference type="RefSeq" id="WP_260906545.1">
    <property type="nucleotide sequence ID" value="NZ_JAOCZP010000009.1"/>
</dbReference>
<evidence type="ECO:0000259" key="6">
    <source>
        <dbReference type="Pfam" id="PF04932"/>
    </source>
</evidence>
<sequence>MKIPVALFVNPERNFAYGSFAVAVSLFVFAYSTRFGQVPILVYYALWLPLPFIDPQRYLRGNAHLPWIVAFGVFALLSAFWSAAPSATARAGVQYLTHIACALIAARSVSPRTLTLGGLAGVALVLAYSLAFGGFHYDPIDGTYSFVGAFSSKNQLGFFASLGIYLAFAALLLLRERGLTVVMALFVGALSGYCLLASQSATSIITVTIALAASLAMNTLQLFAPIPRKLLFIAGTALALLGLFAALQLGAFDAVLSIFGKDATLTGRTYLWSEGMAAAREHPLLGIGYQAYWVHGFPDAERLWEEFYITARTGFHFHNTYIETLVEVGAIGLVLLVILLIGIIAGHTSKLLGNRHDPAAWLMFGLSVMLLLRSLSEVDVITPYVVGSFLLYYAAGTAFDLSRRTAQSPIPS</sequence>
<dbReference type="Proteomes" id="UP001320831">
    <property type="component" value="Unassembled WGS sequence"/>
</dbReference>
<comment type="caution">
    <text evidence="7">The sequence shown here is derived from an EMBL/GenBank/DDBJ whole genome shotgun (WGS) entry which is preliminary data.</text>
</comment>
<dbReference type="InterPro" id="IPR051533">
    <property type="entry name" value="WaaL-like"/>
</dbReference>
<dbReference type="InterPro" id="IPR007016">
    <property type="entry name" value="O-antigen_ligase-rel_domated"/>
</dbReference>
<feature type="transmembrane region" description="Helical" evidence="5">
    <location>
        <begin position="204"/>
        <end position="223"/>
    </location>
</feature>
<feature type="transmembrane region" description="Helical" evidence="5">
    <location>
        <begin position="381"/>
        <end position="401"/>
    </location>
</feature>
<evidence type="ECO:0000256" key="4">
    <source>
        <dbReference type="ARBA" id="ARBA00023136"/>
    </source>
</evidence>
<evidence type="ECO:0000256" key="5">
    <source>
        <dbReference type="SAM" id="Phobius"/>
    </source>
</evidence>
<keyword evidence="4 5" id="KW-0472">Membrane</keyword>
<evidence type="ECO:0000313" key="8">
    <source>
        <dbReference type="Proteomes" id="UP001320831"/>
    </source>
</evidence>
<feature type="transmembrane region" description="Helical" evidence="5">
    <location>
        <begin position="181"/>
        <end position="198"/>
    </location>
</feature>
<feature type="transmembrane region" description="Helical" evidence="5">
    <location>
        <begin position="65"/>
        <end position="83"/>
    </location>
</feature>
<keyword evidence="7" id="KW-0436">Ligase</keyword>
<dbReference type="EMBL" id="JAOCZP010000009">
    <property type="protein sequence ID" value="MCT7377845.1"/>
    <property type="molecule type" value="Genomic_DNA"/>
</dbReference>
<comment type="subcellular location">
    <subcellularLocation>
        <location evidence="1">Membrane</location>
        <topology evidence="1">Multi-pass membrane protein</topology>
    </subcellularLocation>
</comment>
<protein>
    <submittedName>
        <fullName evidence="7">O-antigen ligase family protein</fullName>
    </submittedName>
</protein>
<dbReference type="PANTHER" id="PTHR37422:SF17">
    <property type="entry name" value="O-ANTIGEN LIGASE"/>
    <property type="match status" value="1"/>
</dbReference>
<feature type="transmembrane region" description="Helical" evidence="5">
    <location>
        <begin position="358"/>
        <end position="375"/>
    </location>
</feature>
<feature type="transmembrane region" description="Helical" evidence="5">
    <location>
        <begin position="155"/>
        <end position="174"/>
    </location>
</feature>
<gene>
    <name evidence="7" type="ORF">N5A92_22745</name>
</gene>
<name>A0ABT2LTH6_9HYPH</name>
<accession>A0ABT2LTH6</accession>
<proteinExistence type="predicted"/>
<feature type="transmembrane region" description="Helical" evidence="5">
    <location>
        <begin position="20"/>
        <end position="44"/>
    </location>
</feature>
<dbReference type="PANTHER" id="PTHR37422">
    <property type="entry name" value="TEICHURONIC ACID BIOSYNTHESIS PROTEIN TUAE"/>
    <property type="match status" value="1"/>
</dbReference>
<keyword evidence="8" id="KW-1185">Reference proteome</keyword>
<evidence type="ECO:0000256" key="3">
    <source>
        <dbReference type="ARBA" id="ARBA00022989"/>
    </source>
</evidence>
<feature type="transmembrane region" description="Helical" evidence="5">
    <location>
        <begin position="325"/>
        <end position="346"/>
    </location>
</feature>